<dbReference type="Pfam" id="PF00501">
    <property type="entry name" value="AMP-binding"/>
    <property type="match status" value="1"/>
</dbReference>
<evidence type="ECO:0000313" key="5">
    <source>
        <dbReference type="Proteomes" id="UP000182241"/>
    </source>
</evidence>
<dbReference type="OrthoDB" id="3673338at2"/>
<sequence>MTDRTTGVAAALDAAADETRALRLRNWPAQVPRTVEYPAGTPAMVEHLRHWARHRPEAVAIAFYGREVTYAEYDDLSDRFAGLLAQQGVRPGDAVGVYLGNCPQFAIAMLGILKLGAVHVPVNPLLKGRELQHELDDAGVGVLLAQTDLLDLVETVRADTPVRTVIATALGDLLAGTEPLVDAPPPFDTVPDPRSDWHRVRSAPPAPARDSDPDALAALNYTGGTTGLPKGCEHTQRHMAYTAATATLAGGAAVGEPTPVGLNFLPVFWIAGEDFGILKPLLNGQTIVLMTRWEPAVAAALIARYGVTDTVATVDNYVELMDLPGFDGAAFRTVVNPLAVSFVLKLTPELRARWRALTGGVLREASYGMTETHTADTFTLGFQDGDRDLTADPVFCGLPVPGTDILVVDADGAPVPVGGTGEIVVRSESILTAYHRRPEATAEAIRHGWLHTGDVGRIDDWGAVHYLARTKEMIKVNGMSVFPSEVEALLKDHPAIGSVSVVPRPDARKGQVPLAFVVSAGPIDVAELTAWARENMAGYKVPDFVVVDALPMTATGKVRKGVLFERAAQIAGAASDGSPAVAAENVAAAFHEGESK</sequence>
<dbReference type="RefSeq" id="WP_074850519.1">
    <property type="nucleotide sequence ID" value="NZ_CBDRGN010000001.1"/>
</dbReference>
<proteinExistence type="predicted"/>
<protein>
    <submittedName>
        <fullName evidence="4">Long-chain acyl-CoA synthetase</fullName>
    </submittedName>
</protein>
<keyword evidence="5" id="KW-1185">Reference proteome</keyword>
<dbReference type="EMBL" id="FNSA01000003">
    <property type="protein sequence ID" value="SEC42663.1"/>
    <property type="molecule type" value="Genomic_DNA"/>
</dbReference>
<dbReference type="Gene3D" id="3.40.50.12780">
    <property type="entry name" value="N-terminal domain of ligase-like"/>
    <property type="match status" value="1"/>
</dbReference>
<feature type="domain" description="AMP-binding enzyme C-terminal" evidence="3">
    <location>
        <begin position="485"/>
        <end position="557"/>
    </location>
</feature>
<dbReference type="GO" id="GO:0016878">
    <property type="term" value="F:acid-thiol ligase activity"/>
    <property type="evidence" value="ECO:0007669"/>
    <property type="project" value="UniProtKB-ARBA"/>
</dbReference>
<dbReference type="PANTHER" id="PTHR43767:SF1">
    <property type="entry name" value="NONRIBOSOMAL PEPTIDE SYNTHASE PES1 (EUROFUNG)-RELATED"/>
    <property type="match status" value="1"/>
</dbReference>
<dbReference type="InterPro" id="IPR050237">
    <property type="entry name" value="ATP-dep_AMP-bd_enzyme"/>
</dbReference>
<evidence type="ECO:0000313" key="4">
    <source>
        <dbReference type="EMBL" id="SEC42663.1"/>
    </source>
</evidence>
<gene>
    <name evidence="4" type="ORF">SAMN04489793_2263</name>
</gene>
<accession>A0A1H4SF00</accession>
<dbReference type="AlphaFoldDB" id="A0A1H4SF00"/>
<feature type="domain" description="AMP-dependent synthetase/ligase" evidence="2">
    <location>
        <begin position="48"/>
        <end position="434"/>
    </location>
</feature>
<dbReference type="InterPro" id="IPR025110">
    <property type="entry name" value="AMP-bd_C"/>
</dbReference>
<dbReference type="Proteomes" id="UP000182241">
    <property type="component" value="Unassembled WGS sequence"/>
</dbReference>
<dbReference type="InterPro" id="IPR045851">
    <property type="entry name" value="AMP-bd_C_sf"/>
</dbReference>
<dbReference type="InterPro" id="IPR000873">
    <property type="entry name" value="AMP-dep_synth/lig_dom"/>
</dbReference>
<evidence type="ECO:0000259" key="2">
    <source>
        <dbReference type="Pfam" id="PF00501"/>
    </source>
</evidence>
<dbReference type="PROSITE" id="PS00455">
    <property type="entry name" value="AMP_BINDING"/>
    <property type="match status" value="1"/>
</dbReference>
<dbReference type="Pfam" id="PF13193">
    <property type="entry name" value="AMP-binding_C"/>
    <property type="match status" value="1"/>
</dbReference>
<dbReference type="Gene3D" id="3.30.300.30">
    <property type="match status" value="1"/>
</dbReference>
<organism evidence="4 5">
    <name type="scientific">Tsukamurella tyrosinosolvens</name>
    <dbReference type="NCBI Taxonomy" id="57704"/>
    <lineage>
        <taxon>Bacteria</taxon>
        <taxon>Bacillati</taxon>
        <taxon>Actinomycetota</taxon>
        <taxon>Actinomycetes</taxon>
        <taxon>Mycobacteriales</taxon>
        <taxon>Tsukamurellaceae</taxon>
        <taxon>Tsukamurella</taxon>
    </lineage>
</organism>
<dbReference type="PANTHER" id="PTHR43767">
    <property type="entry name" value="LONG-CHAIN-FATTY-ACID--COA LIGASE"/>
    <property type="match status" value="1"/>
</dbReference>
<evidence type="ECO:0000259" key="3">
    <source>
        <dbReference type="Pfam" id="PF13193"/>
    </source>
</evidence>
<evidence type="ECO:0000256" key="1">
    <source>
        <dbReference type="SAM" id="MobiDB-lite"/>
    </source>
</evidence>
<dbReference type="STRING" id="57704.SAMN04489793_2263"/>
<feature type="region of interest" description="Disordered" evidence="1">
    <location>
        <begin position="182"/>
        <end position="214"/>
    </location>
</feature>
<dbReference type="InterPro" id="IPR042099">
    <property type="entry name" value="ANL_N_sf"/>
</dbReference>
<name>A0A1H4SF00_TSUTY</name>
<reference evidence="5" key="1">
    <citation type="submission" date="2016-10" db="EMBL/GenBank/DDBJ databases">
        <authorList>
            <person name="Varghese N."/>
            <person name="Submissions S."/>
        </authorList>
    </citation>
    <scope>NUCLEOTIDE SEQUENCE [LARGE SCALE GENOMIC DNA]</scope>
    <source>
        <strain evidence="5">DSM 44234</strain>
    </source>
</reference>
<dbReference type="InterPro" id="IPR020845">
    <property type="entry name" value="AMP-binding_CS"/>
</dbReference>
<dbReference type="SUPFAM" id="SSF56801">
    <property type="entry name" value="Acetyl-CoA synthetase-like"/>
    <property type="match status" value="1"/>
</dbReference>